<dbReference type="AlphaFoldDB" id="A0A2Z6TFX3"/>
<name>A0A2Z6TFX3_9LACO</name>
<dbReference type="SMART" id="SM00563">
    <property type="entry name" value="PlsC"/>
    <property type="match status" value="1"/>
</dbReference>
<accession>A0A2Z6TFX3</accession>
<protein>
    <submittedName>
        <fullName evidence="2">Phospho-beta-glycosidase</fullName>
    </submittedName>
</protein>
<dbReference type="CDD" id="cd07989">
    <property type="entry name" value="LPLAT_AGPAT-like"/>
    <property type="match status" value="1"/>
</dbReference>
<gene>
    <name evidence="2" type="ORF">LrDSM24759_11140</name>
</gene>
<keyword evidence="2" id="KW-0378">Hydrolase</keyword>
<dbReference type="RefSeq" id="WP_117118529.1">
    <property type="nucleotide sequence ID" value="NZ_BFBY01000008.1"/>
</dbReference>
<evidence type="ECO:0000313" key="3">
    <source>
        <dbReference type="Proteomes" id="UP000257317"/>
    </source>
</evidence>
<comment type="caution">
    <text evidence="2">The sequence shown here is derived from an EMBL/GenBank/DDBJ whole genome shotgun (WGS) entry which is preliminary data.</text>
</comment>
<dbReference type="EMBL" id="BFBY01000008">
    <property type="protein sequence ID" value="GBG05200.1"/>
    <property type="molecule type" value="Genomic_DNA"/>
</dbReference>
<evidence type="ECO:0000313" key="2">
    <source>
        <dbReference type="EMBL" id="GBG05200.1"/>
    </source>
</evidence>
<dbReference type="Pfam" id="PF01553">
    <property type="entry name" value="Acyltransferase"/>
    <property type="match status" value="1"/>
</dbReference>
<dbReference type="GO" id="GO:0016798">
    <property type="term" value="F:hydrolase activity, acting on glycosyl bonds"/>
    <property type="evidence" value="ECO:0007669"/>
    <property type="project" value="UniProtKB-KW"/>
</dbReference>
<sequence>MIFGNNRPQVFKNIKKAVKAKEFNIPVELDDPVLTLQESKAAVEKYWHHTKTLSYKFTNILMNAFYGTLANLTISKSQIVGQENLKNIGAAIVTTNHFKHTDSLPIRKLASLNHKKLYIVIEDINLLLPGFFGVIMNNANMVPLSKSTNYLGREFPKHLKDIFKKNAWLLVYPEQEMWYQYRKPRPLMNGAYYYAAKNKVPIISCFVEIQDLPKPEHNAPNFNKTKKILHILPTIYPDPNLSIKANEKRMCKIDYEQKKAAYEKAYGKKLNYDFENSDIAGYHGPIA</sequence>
<reference evidence="3" key="1">
    <citation type="submission" date="2018-03" db="EMBL/GenBank/DDBJ databases">
        <title>New taxa in the Lactobacillus gasseri group.</title>
        <authorList>
            <person name="Tanizawa Y."/>
            <person name="Tohno M."/>
            <person name="Endo A."/>
            <person name="Arita M."/>
        </authorList>
    </citation>
    <scope>NUCLEOTIDE SEQUENCE [LARGE SCALE GENOMIC DNA]</scope>
    <source>
        <strain evidence="3">DSM 24759</strain>
    </source>
</reference>
<organism evidence="2 3">
    <name type="scientific">Lactobacillus rodentium</name>
    <dbReference type="NCBI Taxonomy" id="947835"/>
    <lineage>
        <taxon>Bacteria</taxon>
        <taxon>Bacillati</taxon>
        <taxon>Bacillota</taxon>
        <taxon>Bacilli</taxon>
        <taxon>Lactobacillales</taxon>
        <taxon>Lactobacillaceae</taxon>
        <taxon>Lactobacillus</taxon>
    </lineage>
</organism>
<proteinExistence type="predicted"/>
<keyword evidence="2" id="KW-0326">Glycosidase</keyword>
<dbReference type="InterPro" id="IPR002123">
    <property type="entry name" value="Plipid/glycerol_acylTrfase"/>
</dbReference>
<dbReference type="GO" id="GO:0016746">
    <property type="term" value="F:acyltransferase activity"/>
    <property type="evidence" value="ECO:0007669"/>
    <property type="project" value="InterPro"/>
</dbReference>
<evidence type="ECO:0000259" key="1">
    <source>
        <dbReference type="SMART" id="SM00563"/>
    </source>
</evidence>
<feature type="domain" description="Phospholipid/glycerol acyltransferase" evidence="1">
    <location>
        <begin position="91"/>
        <end position="210"/>
    </location>
</feature>
<dbReference type="Proteomes" id="UP000257317">
    <property type="component" value="Unassembled WGS sequence"/>
</dbReference>
<dbReference type="OrthoDB" id="2040407at2"/>
<keyword evidence="3" id="KW-1185">Reference proteome</keyword>